<keyword evidence="11" id="KW-1185">Reference proteome</keyword>
<dbReference type="AlphaFoldDB" id="A0A5P1R6B3"/>
<dbReference type="OrthoDB" id="9153955at2"/>
<dbReference type="PANTHER" id="PTHR33908">
    <property type="entry name" value="MANNOSYLTRANSFERASE YKCB-RELATED"/>
    <property type="match status" value="1"/>
</dbReference>
<dbReference type="GO" id="GO:0016763">
    <property type="term" value="F:pentosyltransferase activity"/>
    <property type="evidence" value="ECO:0007669"/>
    <property type="project" value="TreeGrafter"/>
</dbReference>
<feature type="transmembrane region" description="Helical" evidence="8">
    <location>
        <begin position="243"/>
        <end position="265"/>
    </location>
</feature>
<name>A0A5P1R6B3_9GAMM</name>
<reference evidence="10 11" key="1">
    <citation type="journal article" date="2019" name="Biochem. Eng. J.">
        <title>Metabolic engineering of the marine bacteria Neptunomonas concharum for the production of acetoin and meso-2,3-butanediol from acetate.</title>
        <authorList>
            <person name="Li W."/>
            <person name="Pu N."/>
            <person name="Liu C.-X."/>
            <person name="Yuan Q.-P."/>
            <person name="Li Z.-J."/>
        </authorList>
    </citation>
    <scope>NUCLEOTIDE SEQUENCE [LARGE SCALE GENOMIC DNA]</scope>
    <source>
        <strain evidence="10 11">JCM17730</strain>
    </source>
</reference>
<dbReference type="InterPro" id="IPR038731">
    <property type="entry name" value="RgtA/B/C-like"/>
</dbReference>
<feature type="transmembrane region" description="Helical" evidence="8">
    <location>
        <begin position="285"/>
        <end position="306"/>
    </location>
</feature>
<evidence type="ECO:0000256" key="6">
    <source>
        <dbReference type="ARBA" id="ARBA00022989"/>
    </source>
</evidence>
<proteinExistence type="predicted"/>
<evidence type="ECO:0000256" key="3">
    <source>
        <dbReference type="ARBA" id="ARBA00022676"/>
    </source>
</evidence>
<keyword evidence="2" id="KW-1003">Cell membrane</keyword>
<evidence type="ECO:0000313" key="10">
    <source>
        <dbReference type="EMBL" id="QEQ95289.1"/>
    </source>
</evidence>
<dbReference type="KEGG" id="ncu:F0U83_00435"/>
<evidence type="ECO:0000256" key="2">
    <source>
        <dbReference type="ARBA" id="ARBA00022475"/>
    </source>
</evidence>
<keyword evidence="7 8" id="KW-0472">Membrane</keyword>
<sequence length="483" mass="54225">MLAINNTPCSHRQFWYILGAVFLYLLLVQVLQLMVSGTADLDQAEQLVLSQEYRLGYNTQPPLYTWLTKLIFAITGPSLTVLLVLKAVILSSIVVIVAQIARLFALAYWQQLILVCSFLFIPQISWESQRDLTHSTLATALSAATLLQVLWLRKNATLAGYGCLGLLVGLGLLSKYNFSVFAGALLLTGLLVKGYRDVIFNRRIALSILITAIVISPHYYWVSQHLDIVLGSMQKLKAGEGSFFTGVGQAYISALAFLSPLWLFSLLLIRDERREVVGCIEEQRFVLWLPIMILLLVTVFVGLTGAQEIKDRWFQPMLFFMPLLVAMLYKPTTKGLHLYVGLAAFFAILIGSVLSLRVVFAEEFGRYTRQNIPYEVLSQRLEQQVDISGSLFAETTFIGGNMRNAFKGTEVFTPDRMMADSTVTGSAVVLCETQDCSRDDFASWLLTKHGIDVQELNFEALEAPYYFSATRSHTLYWSQIDLP</sequence>
<keyword evidence="5 8" id="KW-0812">Transmembrane</keyword>
<dbReference type="EMBL" id="CP043869">
    <property type="protein sequence ID" value="QEQ95289.1"/>
    <property type="molecule type" value="Genomic_DNA"/>
</dbReference>
<keyword evidence="6 8" id="KW-1133">Transmembrane helix</keyword>
<dbReference type="Pfam" id="PF13231">
    <property type="entry name" value="PMT_2"/>
    <property type="match status" value="1"/>
</dbReference>
<evidence type="ECO:0000256" key="8">
    <source>
        <dbReference type="SAM" id="Phobius"/>
    </source>
</evidence>
<protein>
    <recommendedName>
        <fullName evidence="9">Glycosyltransferase RgtA/B/C/D-like domain-containing protein</fullName>
    </recommendedName>
</protein>
<evidence type="ECO:0000256" key="7">
    <source>
        <dbReference type="ARBA" id="ARBA00023136"/>
    </source>
</evidence>
<feature type="domain" description="Glycosyltransferase RgtA/B/C/D-like" evidence="9">
    <location>
        <begin position="60"/>
        <end position="221"/>
    </location>
</feature>
<evidence type="ECO:0000259" key="9">
    <source>
        <dbReference type="Pfam" id="PF13231"/>
    </source>
</evidence>
<feature type="transmembrane region" description="Helical" evidence="8">
    <location>
        <begin position="164"/>
        <end position="192"/>
    </location>
</feature>
<evidence type="ECO:0000313" key="11">
    <source>
        <dbReference type="Proteomes" id="UP000324760"/>
    </source>
</evidence>
<evidence type="ECO:0000256" key="4">
    <source>
        <dbReference type="ARBA" id="ARBA00022679"/>
    </source>
</evidence>
<dbReference type="GO" id="GO:0005886">
    <property type="term" value="C:plasma membrane"/>
    <property type="evidence" value="ECO:0007669"/>
    <property type="project" value="UniProtKB-SubCell"/>
</dbReference>
<feature type="transmembrane region" description="Helical" evidence="8">
    <location>
        <begin position="336"/>
        <end position="360"/>
    </location>
</feature>
<feature type="transmembrane region" description="Helical" evidence="8">
    <location>
        <begin position="204"/>
        <end position="222"/>
    </location>
</feature>
<keyword evidence="4" id="KW-0808">Transferase</keyword>
<keyword evidence="3" id="KW-0328">Glycosyltransferase</keyword>
<gene>
    <name evidence="10" type="ORF">F0U83_00435</name>
</gene>
<feature type="transmembrane region" description="Helical" evidence="8">
    <location>
        <begin position="70"/>
        <end position="98"/>
    </location>
</feature>
<evidence type="ECO:0000256" key="1">
    <source>
        <dbReference type="ARBA" id="ARBA00004651"/>
    </source>
</evidence>
<feature type="transmembrane region" description="Helical" evidence="8">
    <location>
        <begin position="14"/>
        <end position="35"/>
    </location>
</feature>
<dbReference type="RefSeq" id="WP_138985991.1">
    <property type="nucleotide sequence ID" value="NZ_CP043869.1"/>
</dbReference>
<dbReference type="PANTHER" id="PTHR33908:SF11">
    <property type="entry name" value="MEMBRANE PROTEIN"/>
    <property type="match status" value="1"/>
</dbReference>
<dbReference type="InterPro" id="IPR050297">
    <property type="entry name" value="LipidA_mod_glycosyltrf_83"/>
</dbReference>
<comment type="subcellular location">
    <subcellularLocation>
        <location evidence="1">Cell membrane</location>
        <topology evidence="1">Multi-pass membrane protein</topology>
    </subcellularLocation>
</comment>
<dbReference type="Proteomes" id="UP000324760">
    <property type="component" value="Chromosome"/>
</dbReference>
<accession>A0A5P1R6B3</accession>
<dbReference type="GO" id="GO:0009103">
    <property type="term" value="P:lipopolysaccharide biosynthetic process"/>
    <property type="evidence" value="ECO:0007669"/>
    <property type="project" value="UniProtKB-ARBA"/>
</dbReference>
<evidence type="ECO:0000256" key="5">
    <source>
        <dbReference type="ARBA" id="ARBA00022692"/>
    </source>
</evidence>
<organism evidence="10 11">
    <name type="scientific">Neptunomonas concharum</name>
    <dbReference type="NCBI Taxonomy" id="1031538"/>
    <lineage>
        <taxon>Bacteria</taxon>
        <taxon>Pseudomonadati</taxon>
        <taxon>Pseudomonadota</taxon>
        <taxon>Gammaproteobacteria</taxon>
        <taxon>Oceanospirillales</taxon>
        <taxon>Oceanospirillaceae</taxon>
        <taxon>Neptunomonas</taxon>
    </lineage>
</organism>
<feature type="transmembrane region" description="Helical" evidence="8">
    <location>
        <begin position="105"/>
        <end position="126"/>
    </location>
</feature>